<evidence type="ECO:0000313" key="1">
    <source>
        <dbReference type="EMBL" id="KAH3750063.1"/>
    </source>
</evidence>
<dbReference type="Proteomes" id="UP000828390">
    <property type="component" value="Unassembled WGS sequence"/>
</dbReference>
<dbReference type="AlphaFoldDB" id="A0A9D4DJI6"/>
<proteinExistence type="predicted"/>
<protein>
    <submittedName>
        <fullName evidence="1">Uncharacterized protein</fullName>
    </submittedName>
</protein>
<accession>A0A9D4DJI6</accession>
<comment type="caution">
    <text evidence="1">The sequence shown here is derived from an EMBL/GenBank/DDBJ whole genome shotgun (WGS) entry which is preliminary data.</text>
</comment>
<dbReference type="EMBL" id="JAIWYP010000010">
    <property type="protein sequence ID" value="KAH3750063.1"/>
    <property type="molecule type" value="Genomic_DNA"/>
</dbReference>
<organism evidence="1 2">
    <name type="scientific">Dreissena polymorpha</name>
    <name type="common">Zebra mussel</name>
    <name type="synonym">Mytilus polymorpha</name>
    <dbReference type="NCBI Taxonomy" id="45954"/>
    <lineage>
        <taxon>Eukaryota</taxon>
        <taxon>Metazoa</taxon>
        <taxon>Spiralia</taxon>
        <taxon>Lophotrochozoa</taxon>
        <taxon>Mollusca</taxon>
        <taxon>Bivalvia</taxon>
        <taxon>Autobranchia</taxon>
        <taxon>Heteroconchia</taxon>
        <taxon>Euheterodonta</taxon>
        <taxon>Imparidentia</taxon>
        <taxon>Neoheterodontei</taxon>
        <taxon>Myida</taxon>
        <taxon>Dreissenoidea</taxon>
        <taxon>Dreissenidae</taxon>
        <taxon>Dreissena</taxon>
    </lineage>
</organism>
<reference evidence="1" key="1">
    <citation type="journal article" date="2019" name="bioRxiv">
        <title>The Genome of the Zebra Mussel, Dreissena polymorpha: A Resource for Invasive Species Research.</title>
        <authorList>
            <person name="McCartney M.A."/>
            <person name="Auch B."/>
            <person name="Kono T."/>
            <person name="Mallez S."/>
            <person name="Zhang Y."/>
            <person name="Obille A."/>
            <person name="Becker A."/>
            <person name="Abrahante J.E."/>
            <person name="Garbe J."/>
            <person name="Badalamenti J.P."/>
            <person name="Herman A."/>
            <person name="Mangelson H."/>
            <person name="Liachko I."/>
            <person name="Sullivan S."/>
            <person name="Sone E.D."/>
            <person name="Koren S."/>
            <person name="Silverstein K.A.T."/>
            <person name="Beckman K.B."/>
            <person name="Gohl D.M."/>
        </authorList>
    </citation>
    <scope>NUCLEOTIDE SEQUENCE</scope>
    <source>
        <strain evidence="1">Duluth1</strain>
        <tissue evidence="1">Whole animal</tissue>
    </source>
</reference>
<reference evidence="1" key="2">
    <citation type="submission" date="2020-11" db="EMBL/GenBank/DDBJ databases">
        <authorList>
            <person name="McCartney M.A."/>
            <person name="Auch B."/>
            <person name="Kono T."/>
            <person name="Mallez S."/>
            <person name="Becker A."/>
            <person name="Gohl D.M."/>
            <person name="Silverstein K.A.T."/>
            <person name="Koren S."/>
            <person name="Bechman K.B."/>
            <person name="Herman A."/>
            <person name="Abrahante J.E."/>
            <person name="Garbe J."/>
        </authorList>
    </citation>
    <scope>NUCLEOTIDE SEQUENCE</scope>
    <source>
        <strain evidence="1">Duluth1</strain>
        <tissue evidence="1">Whole animal</tissue>
    </source>
</reference>
<sequence>MKITGTTTLQLDCAPPRFHECNALEVFRDRIWGLDTAPRITPTARFTTLPIRLQRVWVHGIPAMKLLSMIFNVLRNR</sequence>
<keyword evidence="2" id="KW-1185">Reference proteome</keyword>
<gene>
    <name evidence="1" type="ORF">DPMN_184579</name>
</gene>
<evidence type="ECO:0000313" key="2">
    <source>
        <dbReference type="Proteomes" id="UP000828390"/>
    </source>
</evidence>
<name>A0A9D4DJI6_DREPO</name>